<evidence type="ECO:0000256" key="4">
    <source>
        <dbReference type="ARBA" id="ARBA00023136"/>
    </source>
</evidence>
<feature type="transmembrane region" description="Helical" evidence="6">
    <location>
        <begin position="270"/>
        <end position="294"/>
    </location>
</feature>
<dbReference type="AlphaFoldDB" id="A0A0J6IAC8"/>
<evidence type="ECO:0000256" key="5">
    <source>
        <dbReference type="SAM" id="MobiDB-lite"/>
    </source>
</evidence>
<organism evidence="8 9">
    <name type="scientific">Coccidioides posadasii RMSCC 3488</name>
    <dbReference type="NCBI Taxonomy" id="454284"/>
    <lineage>
        <taxon>Eukaryota</taxon>
        <taxon>Fungi</taxon>
        <taxon>Dikarya</taxon>
        <taxon>Ascomycota</taxon>
        <taxon>Pezizomycotina</taxon>
        <taxon>Eurotiomycetes</taxon>
        <taxon>Eurotiomycetidae</taxon>
        <taxon>Onygenales</taxon>
        <taxon>Onygenaceae</taxon>
        <taxon>Coccidioides</taxon>
    </lineage>
</organism>
<feature type="transmembrane region" description="Helical" evidence="6">
    <location>
        <begin position="339"/>
        <end position="356"/>
    </location>
</feature>
<feature type="domain" description="Major facilitator superfamily (MFS) profile" evidence="7">
    <location>
        <begin position="116"/>
        <end position="578"/>
    </location>
</feature>
<dbReference type="SUPFAM" id="SSF103473">
    <property type="entry name" value="MFS general substrate transporter"/>
    <property type="match status" value="1"/>
</dbReference>
<feature type="transmembrane region" description="Helical" evidence="6">
    <location>
        <begin position="114"/>
        <end position="140"/>
    </location>
</feature>
<dbReference type="GO" id="GO:0022857">
    <property type="term" value="F:transmembrane transporter activity"/>
    <property type="evidence" value="ECO:0007669"/>
    <property type="project" value="InterPro"/>
</dbReference>
<dbReference type="OrthoDB" id="2351791at2759"/>
<dbReference type="EMBL" id="DS268111">
    <property type="protein sequence ID" value="KMM68572.1"/>
    <property type="molecule type" value="Genomic_DNA"/>
</dbReference>
<dbReference type="FunFam" id="1.20.1720.10:FF:000018">
    <property type="entry name" value="Putative MFS multidrug transporter"/>
    <property type="match status" value="1"/>
</dbReference>
<evidence type="ECO:0000259" key="7">
    <source>
        <dbReference type="PROSITE" id="PS50850"/>
    </source>
</evidence>
<feature type="transmembrane region" description="Helical" evidence="6">
    <location>
        <begin position="240"/>
        <end position="258"/>
    </location>
</feature>
<dbReference type="PANTHER" id="PTHR23501">
    <property type="entry name" value="MAJOR FACILITATOR SUPERFAMILY"/>
    <property type="match status" value="1"/>
</dbReference>
<gene>
    <name evidence="8" type="ORF">CPAG_04898</name>
</gene>
<sequence length="604" mass="66522">MIQKRMQTISPIRDSRINVAEMNHAWKRFKMKIQMEMLNLNTAVQPDFGRKMMVEEHWSTSPKTPLERPANGEKGSEEEYAGHNGILRSAQASSTGSLKADDGAENFKLSTRSWLVFMTLATLTLMVALDGTSISVALPIIASKLHGTAIEAFWSGTSFLLCSTVFQPTFASLSNIFGRKPLILTAIAFFLAGSLVAGLAQNFTHMLVGRSIQGVGGGGLIALSEIIVTDLVPLRLRGQYFGILSAMWSVGSVTGPILGGGFSQDVSWRWIFYINFPFIGFGIVFVILFLKLNFLPSSLMSKLRRIDYVGSIIFIGSATSFLIPVTWGGVMYPWDSWRTLVPLIVGAVGLIAFFVYETYFAAEPMIPITIFATRTAILTYIETVLHGLVLCQGVLPNHRRRQLIPPILHRGSLRRYRWHSRYQNRPLRWAIWIGFFFATLGTGLFCVLDVHTSIAGWIFLTLPAGLGLASALSGHMSIAVAMFSFFRAFGQAIGVAIGGVIFQNQMHENLLRYPDLAPLAGAYSKDAAGLVQIVRAMPAGMEKDNLKEAYTDSLRIVYAVCTALIGVAGVLSLFTESYDLNKGIDSEQTIREKKSRDAEVASEK</sequence>
<dbReference type="InterPro" id="IPR011701">
    <property type="entry name" value="MFS"/>
</dbReference>
<evidence type="ECO:0000256" key="6">
    <source>
        <dbReference type="SAM" id="Phobius"/>
    </source>
</evidence>
<feature type="region of interest" description="Disordered" evidence="5">
    <location>
        <begin position="56"/>
        <end position="78"/>
    </location>
</feature>
<dbReference type="Proteomes" id="UP000054567">
    <property type="component" value="Unassembled WGS sequence"/>
</dbReference>
<feature type="transmembrane region" description="Helical" evidence="6">
    <location>
        <begin position="454"/>
        <end position="472"/>
    </location>
</feature>
<evidence type="ECO:0000256" key="3">
    <source>
        <dbReference type="ARBA" id="ARBA00022989"/>
    </source>
</evidence>
<name>A0A0J6IAC8_COCPO</name>
<dbReference type="GO" id="GO:0005886">
    <property type="term" value="C:plasma membrane"/>
    <property type="evidence" value="ECO:0007669"/>
    <property type="project" value="TreeGrafter"/>
</dbReference>
<dbReference type="Gene3D" id="1.20.1720.10">
    <property type="entry name" value="Multidrug resistance protein D"/>
    <property type="match status" value="1"/>
</dbReference>
<dbReference type="PRINTS" id="PR01036">
    <property type="entry name" value="TCRTETB"/>
</dbReference>
<dbReference type="PROSITE" id="PS50850">
    <property type="entry name" value="MFS"/>
    <property type="match status" value="1"/>
</dbReference>
<comment type="subcellular location">
    <subcellularLocation>
        <location evidence="1">Membrane</location>
        <topology evidence="1">Multi-pass membrane protein</topology>
    </subcellularLocation>
</comment>
<reference evidence="8 9" key="1">
    <citation type="submission" date="2007-06" db="EMBL/GenBank/DDBJ databases">
        <title>The Genome Sequence of Coccidioides posadasii RMSCC_3488.</title>
        <authorList>
            <consortium name="Coccidioides Genome Resources Consortium"/>
            <consortium name="The Broad Institute Genome Sequencing Platform"/>
            <person name="Henn M.R."/>
            <person name="Sykes S."/>
            <person name="Young S."/>
            <person name="Jaffe D."/>
            <person name="Berlin A."/>
            <person name="Alvarez P."/>
            <person name="Butler J."/>
            <person name="Gnerre S."/>
            <person name="Grabherr M."/>
            <person name="Mauceli E."/>
            <person name="Brockman W."/>
            <person name="Kodira C."/>
            <person name="Alvarado L."/>
            <person name="Zeng Q."/>
            <person name="Crawford M."/>
            <person name="Antoine C."/>
            <person name="Devon K."/>
            <person name="Galgiani J."/>
            <person name="Orsborn K."/>
            <person name="Lewis M.L."/>
            <person name="Nusbaum C."/>
            <person name="Galagan J."/>
            <person name="Birren B."/>
        </authorList>
    </citation>
    <scope>NUCLEOTIDE SEQUENCE [LARGE SCALE GENOMIC DNA]</scope>
    <source>
        <strain evidence="8 9">RMSCC 3488</strain>
    </source>
</reference>
<proteinExistence type="predicted"/>
<dbReference type="PANTHER" id="PTHR23501:SF59">
    <property type="entry name" value="MAJOR FACILITATOR SUPERFAMILY (MFS) PROFILE DOMAIN-CONTAINING PROTEIN-RELATED"/>
    <property type="match status" value="1"/>
</dbReference>
<keyword evidence="4 6" id="KW-0472">Membrane</keyword>
<dbReference type="InterPro" id="IPR036259">
    <property type="entry name" value="MFS_trans_sf"/>
</dbReference>
<dbReference type="InterPro" id="IPR020846">
    <property type="entry name" value="MFS_dom"/>
</dbReference>
<keyword evidence="2 6" id="KW-0812">Transmembrane</keyword>
<dbReference type="Pfam" id="PF07690">
    <property type="entry name" value="MFS_1"/>
    <property type="match status" value="1"/>
</dbReference>
<feature type="transmembrane region" description="Helical" evidence="6">
    <location>
        <begin position="556"/>
        <end position="574"/>
    </location>
</feature>
<accession>A0A0J6IAC8</accession>
<dbReference type="VEuPathDB" id="FungiDB:CPAG_04898"/>
<evidence type="ECO:0000313" key="9">
    <source>
        <dbReference type="Proteomes" id="UP000054567"/>
    </source>
</evidence>
<feature type="transmembrane region" description="Helical" evidence="6">
    <location>
        <begin position="429"/>
        <end position="447"/>
    </location>
</feature>
<feature type="transmembrane region" description="Helical" evidence="6">
    <location>
        <begin position="306"/>
        <end position="327"/>
    </location>
</feature>
<feature type="transmembrane region" description="Helical" evidence="6">
    <location>
        <begin position="478"/>
        <end position="502"/>
    </location>
</feature>
<reference evidence="9" key="3">
    <citation type="journal article" date="2010" name="Genome Res.">
        <title>Population genomic sequencing of Coccidioides fungi reveals recent hybridization and transposon control.</title>
        <authorList>
            <person name="Neafsey D.E."/>
            <person name="Barker B.M."/>
            <person name="Sharpton T.J."/>
            <person name="Stajich J.E."/>
            <person name="Park D.J."/>
            <person name="Whiston E."/>
            <person name="Hung C.-Y."/>
            <person name="McMahan C."/>
            <person name="White J."/>
            <person name="Sykes S."/>
            <person name="Heiman D."/>
            <person name="Young S."/>
            <person name="Zeng Q."/>
            <person name="Abouelleil A."/>
            <person name="Aftuck L."/>
            <person name="Bessette D."/>
            <person name="Brown A."/>
            <person name="FitzGerald M."/>
            <person name="Lui A."/>
            <person name="Macdonald J.P."/>
            <person name="Priest M."/>
            <person name="Orbach M.J."/>
            <person name="Galgiani J.N."/>
            <person name="Kirkland T.N."/>
            <person name="Cole G.T."/>
            <person name="Birren B.W."/>
            <person name="Henn M.R."/>
            <person name="Taylor J.W."/>
            <person name="Rounsley S.D."/>
        </authorList>
    </citation>
    <scope>NUCLEOTIDE SEQUENCE [LARGE SCALE GENOMIC DNA]</scope>
    <source>
        <strain evidence="9">RMSCC 3488</strain>
    </source>
</reference>
<evidence type="ECO:0000256" key="2">
    <source>
        <dbReference type="ARBA" id="ARBA00022692"/>
    </source>
</evidence>
<feature type="transmembrane region" description="Helical" evidence="6">
    <location>
        <begin position="207"/>
        <end position="228"/>
    </location>
</feature>
<keyword evidence="3 6" id="KW-1133">Transmembrane helix</keyword>
<feature type="transmembrane region" description="Helical" evidence="6">
    <location>
        <begin position="152"/>
        <end position="170"/>
    </location>
</feature>
<evidence type="ECO:0000313" key="8">
    <source>
        <dbReference type="EMBL" id="KMM68572.1"/>
    </source>
</evidence>
<feature type="transmembrane region" description="Helical" evidence="6">
    <location>
        <begin position="182"/>
        <end position="201"/>
    </location>
</feature>
<protein>
    <submittedName>
        <fullName evidence="8">Drug resistance transporter</fullName>
    </submittedName>
</protein>
<evidence type="ECO:0000256" key="1">
    <source>
        <dbReference type="ARBA" id="ARBA00004141"/>
    </source>
</evidence>
<reference evidence="9" key="2">
    <citation type="journal article" date="2009" name="Genome Res.">
        <title>Comparative genomic analyses of the human fungal pathogens Coccidioides and their relatives.</title>
        <authorList>
            <person name="Sharpton T.J."/>
            <person name="Stajich J.E."/>
            <person name="Rounsley S.D."/>
            <person name="Gardner M.J."/>
            <person name="Wortman J.R."/>
            <person name="Jordar V.S."/>
            <person name="Maiti R."/>
            <person name="Kodira C.D."/>
            <person name="Neafsey D.E."/>
            <person name="Zeng Q."/>
            <person name="Hung C.-Y."/>
            <person name="McMahan C."/>
            <person name="Muszewska A."/>
            <person name="Grynberg M."/>
            <person name="Mandel M.A."/>
            <person name="Kellner E.M."/>
            <person name="Barker B.M."/>
            <person name="Galgiani J.N."/>
            <person name="Orbach M.J."/>
            <person name="Kirkland T.N."/>
            <person name="Cole G.T."/>
            <person name="Henn M.R."/>
            <person name="Birren B.W."/>
            <person name="Taylor J.W."/>
        </authorList>
    </citation>
    <scope>NUCLEOTIDE SEQUENCE [LARGE SCALE GENOMIC DNA]</scope>
    <source>
        <strain evidence="9">RMSCC 3488</strain>
    </source>
</reference>